<evidence type="ECO:0000313" key="4">
    <source>
        <dbReference type="EMBL" id="KKS85377.1"/>
    </source>
</evidence>
<dbReference type="AlphaFoldDB" id="A0A0G1CIR0"/>
<evidence type="ECO:0000256" key="3">
    <source>
        <dbReference type="SAM" id="Phobius"/>
    </source>
</evidence>
<feature type="region of interest" description="Disordered" evidence="2">
    <location>
        <begin position="1"/>
        <end position="24"/>
    </location>
</feature>
<feature type="compositionally biased region" description="Low complexity" evidence="2">
    <location>
        <begin position="74"/>
        <end position="83"/>
    </location>
</feature>
<gene>
    <name evidence="4" type="ORF">UV61_C0018G0016</name>
</gene>
<dbReference type="InterPro" id="IPR011659">
    <property type="entry name" value="WD40"/>
</dbReference>
<dbReference type="SUPFAM" id="SSF82171">
    <property type="entry name" value="DPP6 N-terminal domain-like"/>
    <property type="match status" value="1"/>
</dbReference>
<keyword evidence="3" id="KW-0472">Membrane</keyword>
<sequence>MEKQVNIESQNVQQIGQNPISQPPLTPEKSKVNFWMISTVLFACLFFIVLSIYIFSSSPKSKQGSDSAIPTEQSDTNSNNSPTINSSGKFAYLKTATEEIRGPGEIIVSDFNGSTKQKIHSVPIYVGPFSSYDVSDKNEKLVYKSFIEKDQYGNEIEEYLWVSDKSSEPHKILTPEDKKYIESPRISADGQKIAYALITESGQLWTINSDGTDNKLVIDRTKDYLEASSRFRLAPVAWSQDKTKVYMQTTSDSEATPIGIYVANLLTGKIEKAKTPQVTLWGLSFSPDRTKVAYTTFEWKDVPDSRPIPGAPFTISITDLTTGETTKILQSQMDQFDHPVWSNDGSKLAYKILGKSVEGGDQGIYFVDINSKSSKLVIIGAQNSSLKDWDWLSDSKLVYSEESYTTGVIPNKVTSYLFTINIDGTDKQKVDSAREITVFGTLR</sequence>
<feature type="transmembrane region" description="Helical" evidence="3">
    <location>
        <begin position="34"/>
        <end position="55"/>
    </location>
</feature>
<feature type="compositionally biased region" description="Polar residues" evidence="2">
    <location>
        <begin position="1"/>
        <end position="20"/>
    </location>
</feature>
<organism evidence="4 5">
    <name type="scientific">Candidatus Gottesmanbacteria bacterium GW2011_GWB1_43_11</name>
    <dbReference type="NCBI Taxonomy" id="1618446"/>
    <lineage>
        <taxon>Bacteria</taxon>
        <taxon>Candidatus Gottesmaniibacteriota</taxon>
    </lineage>
</organism>
<evidence type="ECO:0000256" key="2">
    <source>
        <dbReference type="SAM" id="MobiDB-lite"/>
    </source>
</evidence>
<keyword evidence="3" id="KW-0812">Transmembrane</keyword>
<comment type="similarity">
    <text evidence="1">Belongs to the TolB family.</text>
</comment>
<dbReference type="Proteomes" id="UP000034050">
    <property type="component" value="Unassembled WGS sequence"/>
</dbReference>
<evidence type="ECO:0000256" key="1">
    <source>
        <dbReference type="ARBA" id="ARBA00009820"/>
    </source>
</evidence>
<dbReference type="Gene3D" id="2.120.10.30">
    <property type="entry name" value="TolB, C-terminal domain"/>
    <property type="match status" value="2"/>
</dbReference>
<reference evidence="4 5" key="1">
    <citation type="journal article" date="2015" name="Nature">
        <title>rRNA introns, odd ribosomes, and small enigmatic genomes across a large radiation of phyla.</title>
        <authorList>
            <person name="Brown C.T."/>
            <person name="Hug L.A."/>
            <person name="Thomas B.C."/>
            <person name="Sharon I."/>
            <person name="Castelle C.J."/>
            <person name="Singh A."/>
            <person name="Wilkins M.J."/>
            <person name="Williams K.H."/>
            <person name="Banfield J.F."/>
        </authorList>
    </citation>
    <scope>NUCLEOTIDE SEQUENCE [LARGE SCALE GENOMIC DNA]</scope>
</reference>
<dbReference type="PANTHER" id="PTHR36842">
    <property type="entry name" value="PROTEIN TOLB HOMOLOG"/>
    <property type="match status" value="1"/>
</dbReference>
<dbReference type="STRING" id="1618446.UV61_C0018G0016"/>
<proteinExistence type="inferred from homology"/>
<feature type="region of interest" description="Disordered" evidence="2">
    <location>
        <begin position="59"/>
        <end position="83"/>
    </location>
</feature>
<comment type="caution">
    <text evidence="4">The sequence shown here is derived from an EMBL/GenBank/DDBJ whole genome shotgun (WGS) entry which is preliminary data.</text>
</comment>
<dbReference type="EMBL" id="LCFD01000018">
    <property type="protein sequence ID" value="KKS85377.1"/>
    <property type="molecule type" value="Genomic_DNA"/>
</dbReference>
<dbReference type="PANTHER" id="PTHR36842:SF2">
    <property type="entry name" value="SLR0505 PROTEIN"/>
    <property type="match status" value="1"/>
</dbReference>
<evidence type="ECO:0000313" key="5">
    <source>
        <dbReference type="Proteomes" id="UP000034050"/>
    </source>
</evidence>
<name>A0A0G1CIR0_9BACT</name>
<accession>A0A0G1CIR0</accession>
<dbReference type="Pfam" id="PF07676">
    <property type="entry name" value="PD40"/>
    <property type="match status" value="1"/>
</dbReference>
<protein>
    <submittedName>
        <fullName evidence="4">Uncharacterized protein</fullName>
    </submittedName>
</protein>
<keyword evidence="3" id="KW-1133">Transmembrane helix</keyword>
<dbReference type="InterPro" id="IPR011042">
    <property type="entry name" value="6-blade_b-propeller_TolB-like"/>
</dbReference>